<dbReference type="InterPro" id="IPR011044">
    <property type="entry name" value="Quino_amine_DH_bsu"/>
</dbReference>
<dbReference type="PROSITE" id="PS51257">
    <property type="entry name" value="PROKAR_LIPOPROTEIN"/>
    <property type="match status" value="1"/>
</dbReference>
<evidence type="ECO:0000313" key="2">
    <source>
        <dbReference type="EMBL" id="OLF17317.1"/>
    </source>
</evidence>
<name>A0A1Q8CSM0_9PSEU</name>
<dbReference type="STRING" id="1912961.BU204_11915"/>
<feature type="signal peptide" evidence="1">
    <location>
        <begin position="1"/>
        <end position="20"/>
    </location>
</feature>
<evidence type="ECO:0000256" key="1">
    <source>
        <dbReference type="SAM" id="SignalP"/>
    </source>
</evidence>
<feature type="chain" id="PRO_5038917168" description="WD40 repeat domain-containing protein" evidence="1">
    <location>
        <begin position="21"/>
        <end position="378"/>
    </location>
</feature>
<evidence type="ECO:0008006" key="4">
    <source>
        <dbReference type="Google" id="ProtNLM"/>
    </source>
</evidence>
<dbReference type="SUPFAM" id="SSF50969">
    <property type="entry name" value="YVTN repeat-like/Quinoprotein amine dehydrogenase"/>
    <property type="match status" value="1"/>
</dbReference>
<reference evidence="2 3" key="1">
    <citation type="submission" date="2016-12" db="EMBL/GenBank/DDBJ databases">
        <title>The draft genome sequence of Actinophytocola sp. 11-183.</title>
        <authorList>
            <person name="Wang W."/>
            <person name="Yuan L."/>
        </authorList>
    </citation>
    <scope>NUCLEOTIDE SEQUENCE [LARGE SCALE GENOMIC DNA]</scope>
    <source>
        <strain evidence="2 3">11-183</strain>
    </source>
</reference>
<keyword evidence="3" id="KW-1185">Reference proteome</keyword>
<sequence length="378" mass="39328">MHRRSAPLLVALAVALVALAGCGAEEPAEPSGAVPFTRLDLPAGGVPVALAAMDDALLIGVRRDDAPVVPGLLRRGPDGEVAEVAVHPAEPYGRQAEWESLATDGGRIVAVGGRRGGAHGNVRWSVWSGTDAGINEQPQTFNTFGGLGAGDLIDAVITPAGPALVGTWQSARAGLDTAVWTPEGATWVRRSSAGTALENSRESLRFPMAATVLRQGVAVAGWELAKAGDGSRQHPVVWHSGFGDSDWTMTRLPGGGRAAAAVAIRCWESSCAVAGRSDGTLAFWELRDGAWRRIKGVPDIRVPDDADLAAPAEIDGQLTAVVTEGDEVTVLRWTDGAPWTTTRANGPTGQVSATATVGRTLYVLTDDGLWYVDVGALD</sequence>
<dbReference type="RefSeq" id="WP_075125692.1">
    <property type="nucleotide sequence ID" value="NZ_MSIE01000018.1"/>
</dbReference>
<gene>
    <name evidence="2" type="ORF">BU204_11915</name>
</gene>
<protein>
    <recommendedName>
        <fullName evidence="4">WD40 repeat domain-containing protein</fullName>
    </recommendedName>
</protein>
<proteinExistence type="predicted"/>
<comment type="caution">
    <text evidence="2">The sequence shown here is derived from an EMBL/GenBank/DDBJ whole genome shotgun (WGS) entry which is preliminary data.</text>
</comment>
<dbReference type="Proteomes" id="UP000185596">
    <property type="component" value="Unassembled WGS sequence"/>
</dbReference>
<dbReference type="EMBL" id="MSIE01000018">
    <property type="protein sequence ID" value="OLF17317.1"/>
    <property type="molecule type" value="Genomic_DNA"/>
</dbReference>
<dbReference type="AlphaFoldDB" id="A0A1Q8CSM0"/>
<evidence type="ECO:0000313" key="3">
    <source>
        <dbReference type="Proteomes" id="UP000185596"/>
    </source>
</evidence>
<keyword evidence="1" id="KW-0732">Signal</keyword>
<dbReference type="OrthoDB" id="3731377at2"/>
<accession>A0A1Q8CSM0</accession>
<organism evidence="2 3">
    <name type="scientific">Actinophytocola xanthii</name>
    <dbReference type="NCBI Taxonomy" id="1912961"/>
    <lineage>
        <taxon>Bacteria</taxon>
        <taxon>Bacillati</taxon>
        <taxon>Actinomycetota</taxon>
        <taxon>Actinomycetes</taxon>
        <taxon>Pseudonocardiales</taxon>
        <taxon>Pseudonocardiaceae</taxon>
    </lineage>
</organism>